<evidence type="ECO:0000313" key="1">
    <source>
        <dbReference type="Proteomes" id="UP000887580"/>
    </source>
</evidence>
<organism evidence="1 2">
    <name type="scientific">Panagrolaimus sp. PS1159</name>
    <dbReference type="NCBI Taxonomy" id="55785"/>
    <lineage>
        <taxon>Eukaryota</taxon>
        <taxon>Metazoa</taxon>
        <taxon>Ecdysozoa</taxon>
        <taxon>Nematoda</taxon>
        <taxon>Chromadorea</taxon>
        <taxon>Rhabditida</taxon>
        <taxon>Tylenchina</taxon>
        <taxon>Panagrolaimomorpha</taxon>
        <taxon>Panagrolaimoidea</taxon>
        <taxon>Panagrolaimidae</taxon>
        <taxon>Panagrolaimus</taxon>
    </lineage>
</organism>
<dbReference type="WBParaSite" id="PS1159_v2.g18632.t1">
    <property type="protein sequence ID" value="PS1159_v2.g18632.t1"/>
    <property type="gene ID" value="PS1159_v2.g18632"/>
</dbReference>
<proteinExistence type="predicted"/>
<protein>
    <submittedName>
        <fullName evidence="2">Uncharacterized protein</fullName>
    </submittedName>
</protein>
<dbReference type="Proteomes" id="UP000887580">
    <property type="component" value="Unplaced"/>
</dbReference>
<accession>A0AC35FLL1</accession>
<name>A0AC35FLL1_9BILA</name>
<evidence type="ECO:0000313" key="2">
    <source>
        <dbReference type="WBParaSite" id="PS1159_v2.g18632.t1"/>
    </source>
</evidence>
<reference evidence="2" key="1">
    <citation type="submission" date="2022-11" db="UniProtKB">
        <authorList>
            <consortium name="WormBaseParasite"/>
        </authorList>
    </citation>
    <scope>IDENTIFICATION</scope>
</reference>
<sequence length="261" mass="29232">MPWRFTTVQPLPSSTQPSSTVTKDNLEEILQAIDTTSSSTSSPAYKINNGSLSSKLNDTEVVVIENGTEAFRIIDDENVIQKNNETLSTLTTERTTTPSVTPRPVSTPGSPSKPFHRRLPISTTPKCEKLSEKQKYAKLESIGGRNQQFMANTPEEASKNFPHLIPKTEAAEPPKIKPNSRIMMSDAAGQRAYLETEYCDETCEEIRTKLYEAVDSRKKPMRNFMRLYDSGPAEVQEGKPENWKSGCYLGKVLKFENITFS</sequence>